<dbReference type="SUPFAM" id="SSF51735">
    <property type="entry name" value="NAD(P)-binding Rossmann-fold domains"/>
    <property type="match status" value="1"/>
</dbReference>
<dbReference type="PANTHER" id="PTHR43618">
    <property type="entry name" value="7-ALPHA-HYDROXYSTEROID DEHYDROGENASE"/>
    <property type="match status" value="1"/>
</dbReference>
<evidence type="ECO:0000256" key="1">
    <source>
        <dbReference type="ARBA" id="ARBA00006484"/>
    </source>
</evidence>
<sequence length="114" mass="12147">MLIPHMEKGGHFVAISSMGGIQGAMKFPGLAAYSSSKAALNILFEVLAETFKDKGLVFNSLALGAVRTEMLKAAFPDFEASTSVEQMGAYVGRFALEGRLLFNGKTIQVSNTTP</sequence>
<evidence type="ECO:0000313" key="4">
    <source>
        <dbReference type="EMBL" id="GFR77517.1"/>
    </source>
</evidence>
<evidence type="ECO:0000256" key="2">
    <source>
        <dbReference type="ARBA" id="ARBA00022857"/>
    </source>
</evidence>
<dbReference type="Pfam" id="PF00106">
    <property type="entry name" value="adh_short"/>
    <property type="match status" value="1"/>
</dbReference>
<proteinExistence type="inferred from homology"/>
<dbReference type="InterPro" id="IPR036291">
    <property type="entry name" value="NAD(P)-bd_dom_sf"/>
</dbReference>
<dbReference type="Proteomes" id="UP000762676">
    <property type="component" value="Unassembled WGS sequence"/>
</dbReference>
<comment type="caution">
    <text evidence="4">The sequence shown here is derived from an EMBL/GenBank/DDBJ whole genome shotgun (WGS) entry which is preliminary data.</text>
</comment>
<comment type="similarity">
    <text evidence="1">Belongs to the short-chain dehydrogenases/reductases (SDR) family.</text>
</comment>
<dbReference type="InterPro" id="IPR052178">
    <property type="entry name" value="Sec_Metab_Biosynth_SDR"/>
</dbReference>
<dbReference type="Gene3D" id="3.40.50.720">
    <property type="entry name" value="NAD(P)-binding Rossmann-like Domain"/>
    <property type="match status" value="1"/>
</dbReference>
<reference evidence="4 5" key="1">
    <citation type="journal article" date="2021" name="Elife">
        <title>Chloroplast acquisition without the gene transfer in kleptoplastic sea slugs, Plakobranchus ocellatus.</title>
        <authorList>
            <person name="Maeda T."/>
            <person name="Takahashi S."/>
            <person name="Yoshida T."/>
            <person name="Shimamura S."/>
            <person name="Takaki Y."/>
            <person name="Nagai Y."/>
            <person name="Toyoda A."/>
            <person name="Suzuki Y."/>
            <person name="Arimoto A."/>
            <person name="Ishii H."/>
            <person name="Satoh N."/>
            <person name="Nishiyama T."/>
            <person name="Hasebe M."/>
            <person name="Maruyama T."/>
            <person name="Minagawa J."/>
            <person name="Obokata J."/>
            <person name="Shigenobu S."/>
        </authorList>
    </citation>
    <scope>NUCLEOTIDE SEQUENCE [LARGE SCALE GENOMIC DNA]</scope>
</reference>
<keyword evidence="5" id="KW-1185">Reference proteome</keyword>
<dbReference type="AlphaFoldDB" id="A0AAV4FVW6"/>
<dbReference type="GO" id="GO:0016491">
    <property type="term" value="F:oxidoreductase activity"/>
    <property type="evidence" value="ECO:0007669"/>
    <property type="project" value="UniProtKB-KW"/>
</dbReference>
<gene>
    <name evidence="4" type="ORF">ElyMa_002239800</name>
</gene>
<evidence type="ECO:0000313" key="5">
    <source>
        <dbReference type="Proteomes" id="UP000762676"/>
    </source>
</evidence>
<dbReference type="CDD" id="cd05233">
    <property type="entry name" value="SDR_c"/>
    <property type="match status" value="1"/>
</dbReference>
<accession>A0AAV4FVW6</accession>
<dbReference type="PRINTS" id="PR00081">
    <property type="entry name" value="GDHRDH"/>
</dbReference>
<dbReference type="PANTHER" id="PTHR43618:SF8">
    <property type="entry name" value="7ALPHA-HYDROXYSTEROID DEHYDROGENASE"/>
    <property type="match status" value="1"/>
</dbReference>
<dbReference type="InterPro" id="IPR002347">
    <property type="entry name" value="SDR_fam"/>
</dbReference>
<dbReference type="EMBL" id="BMAT01004643">
    <property type="protein sequence ID" value="GFR77517.1"/>
    <property type="molecule type" value="Genomic_DNA"/>
</dbReference>
<evidence type="ECO:0000256" key="3">
    <source>
        <dbReference type="ARBA" id="ARBA00023002"/>
    </source>
</evidence>
<organism evidence="4 5">
    <name type="scientific">Elysia marginata</name>
    <dbReference type="NCBI Taxonomy" id="1093978"/>
    <lineage>
        <taxon>Eukaryota</taxon>
        <taxon>Metazoa</taxon>
        <taxon>Spiralia</taxon>
        <taxon>Lophotrochozoa</taxon>
        <taxon>Mollusca</taxon>
        <taxon>Gastropoda</taxon>
        <taxon>Heterobranchia</taxon>
        <taxon>Euthyneura</taxon>
        <taxon>Panpulmonata</taxon>
        <taxon>Sacoglossa</taxon>
        <taxon>Placobranchoidea</taxon>
        <taxon>Plakobranchidae</taxon>
        <taxon>Elysia</taxon>
    </lineage>
</organism>
<protein>
    <submittedName>
        <fullName evidence="4">Oxidoreductase, short chain dehydrogenase/reductase family protein</fullName>
    </submittedName>
</protein>
<keyword evidence="2" id="KW-0521">NADP</keyword>
<name>A0AAV4FVW6_9GAST</name>
<keyword evidence="3" id="KW-0560">Oxidoreductase</keyword>